<organism evidence="2 3">
    <name type="scientific">Bondarzewia mesenterica</name>
    <dbReference type="NCBI Taxonomy" id="1095465"/>
    <lineage>
        <taxon>Eukaryota</taxon>
        <taxon>Fungi</taxon>
        <taxon>Dikarya</taxon>
        <taxon>Basidiomycota</taxon>
        <taxon>Agaricomycotina</taxon>
        <taxon>Agaricomycetes</taxon>
        <taxon>Russulales</taxon>
        <taxon>Bondarzewiaceae</taxon>
        <taxon>Bondarzewia</taxon>
    </lineage>
</organism>
<evidence type="ECO:0000256" key="1">
    <source>
        <dbReference type="SAM" id="MobiDB-lite"/>
    </source>
</evidence>
<proteinExistence type="predicted"/>
<accession>A0A4S4LNH7</accession>
<reference evidence="2 3" key="1">
    <citation type="submission" date="2019-02" db="EMBL/GenBank/DDBJ databases">
        <title>Genome sequencing of the rare red list fungi Bondarzewia mesenterica.</title>
        <authorList>
            <person name="Buettner E."/>
            <person name="Kellner H."/>
        </authorList>
    </citation>
    <scope>NUCLEOTIDE SEQUENCE [LARGE SCALE GENOMIC DNA]</scope>
    <source>
        <strain evidence="2 3">DSM 108281</strain>
    </source>
</reference>
<feature type="compositionally biased region" description="Basic and acidic residues" evidence="1">
    <location>
        <begin position="18"/>
        <end position="32"/>
    </location>
</feature>
<dbReference type="EMBL" id="SGPL01000328">
    <property type="protein sequence ID" value="THH13754.1"/>
    <property type="molecule type" value="Genomic_DNA"/>
</dbReference>
<evidence type="ECO:0000313" key="2">
    <source>
        <dbReference type="EMBL" id="THH13754.1"/>
    </source>
</evidence>
<sequence>MSDISKSETTRVAGGYKEGSRRKLEELERSGELESNQSAYAANEEDIDTNRVVGGYKLLLREAKQRACEILEDNVSRECIHELVAGILL</sequence>
<gene>
    <name evidence="2" type="ORF">EW146_g6506</name>
</gene>
<evidence type="ECO:0000313" key="3">
    <source>
        <dbReference type="Proteomes" id="UP000310158"/>
    </source>
</evidence>
<comment type="caution">
    <text evidence="2">The sequence shown here is derived from an EMBL/GenBank/DDBJ whole genome shotgun (WGS) entry which is preliminary data.</text>
</comment>
<feature type="region of interest" description="Disordered" evidence="1">
    <location>
        <begin position="1"/>
        <end position="42"/>
    </location>
</feature>
<protein>
    <submittedName>
        <fullName evidence="2">Uncharacterized protein</fullName>
    </submittedName>
</protein>
<dbReference type="Proteomes" id="UP000310158">
    <property type="component" value="Unassembled WGS sequence"/>
</dbReference>
<name>A0A4S4LNH7_9AGAM</name>
<dbReference type="AlphaFoldDB" id="A0A4S4LNH7"/>
<keyword evidence="3" id="KW-1185">Reference proteome</keyword>